<accession>F0YGA4</accession>
<dbReference type="EMBL" id="GL833138">
    <property type="protein sequence ID" value="EGB05863.1"/>
    <property type="molecule type" value="Genomic_DNA"/>
</dbReference>
<feature type="coiled-coil region" evidence="1">
    <location>
        <begin position="20"/>
        <end position="47"/>
    </location>
</feature>
<dbReference type="InParanoid" id="F0YGA4"/>
<proteinExistence type="predicted"/>
<keyword evidence="3" id="KW-1185">Reference proteome</keyword>
<sequence length="262" mass="26827">MARVVAALDGGDSLDNEIYAQKCAAALEALEAELADQDRRFATIRETLSLTAESLEALSGAEDATLPPDVLARLDEKTDGLEAEASRALEREAAVDDLIAAARAEAAVAGVGGLELEDDDGGAAAAAAPARRFELVFDGPLGVRASLMRDKDRKTTHVIVDEVLGACPHAGEVAALDEIATVAGEPLDVDGAGDDAATFAAVLERIQRAPRPLAVGFYRRAARYLQANVAAAGAAGRDSPFNAAGALGGVLTTCLPAGPSLL</sequence>
<reference evidence="2 3" key="1">
    <citation type="journal article" date="2011" name="Proc. Natl. Acad. Sci. U.S.A.">
        <title>Niche of harmful alga Aureococcus anophagefferens revealed through ecogenomics.</title>
        <authorList>
            <person name="Gobler C.J."/>
            <person name="Berry D.L."/>
            <person name="Dyhrman S.T."/>
            <person name="Wilhelm S.W."/>
            <person name="Salamov A."/>
            <person name="Lobanov A.V."/>
            <person name="Zhang Y."/>
            <person name="Collier J.L."/>
            <person name="Wurch L.L."/>
            <person name="Kustka A.B."/>
            <person name="Dill B.D."/>
            <person name="Shah M."/>
            <person name="VerBerkmoes N.C."/>
            <person name="Kuo A."/>
            <person name="Terry A."/>
            <person name="Pangilinan J."/>
            <person name="Lindquist E.A."/>
            <person name="Lucas S."/>
            <person name="Paulsen I.T."/>
            <person name="Hattenrath-Lehmann T.K."/>
            <person name="Talmage S.C."/>
            <person name="Walker E.A."/>
            <person name="Koch F."/>
            <person name="Burson A.M."/>
            <person name="Marcoval M.A."/>
            <person name="Tang Y.Z."/>
            <person name="Lecleir G.R."/>
            <person name="Coyne K.J."/>
            <person name="Berg G.M."/>
            <person name="Bertrand E.M."/>
            <person name="Saito M.A."/>
            <person name="Gladyshev V.N."/>
            <person name="Grigoriev I.V."/>
        </authorList>
    </citation>
    <scope>NUCLEOTIDE SEQUENCE [LARGE SCALE GENOMIC DNA]</scope>
    <source>
        <strain evidence="3">CCMP 1984</strain>
    </source>
</reference>
<evidence type="ECO:0000313" key="3">
    <source>
        <dbReference type="Proteomes" id="UP000002729"/>
    </source>
</evidence>
<dbReference type="Proteomes" id="UP000002729">
    <property type="component" value="Unassembled WGS sequence"/>
</dbReference>
<dbReference type="GeneID" id="20225647"/>
<name>F0YGA4_AURAN</name>
<keyword evidence="1" id="KW-0175">Coiled coil</keyword>
<organism evidence="3">
    <name type="scientific">Aureococcus anophagefferens</name>
    <name type="common">Harmful bloom alga</name>
    <dbReference type="NCBI Taxonomy" id="44056"/>
    <lineage>
        <taxon>Eukaryota</taxon>
        <taxon>Sar</taxon>
        <taxon>Stramenopiles</taxon>
        <taxon>Ochrophyta</taxon>
        <taxon>Pelagophyceae</taxon>
        <taxon>Pelagomonadales</taxon>
        <taxon>Pelagomonadaceae</taxon>
        <taxon>Aureococcus</taxon>
    </lineage>
</organism>
<dbReference type="RefSeq" id="XP_009039407.1">
    <property type="nucleotide sequence ID" value="XM_009041159.1"/>
</dbReference>
<evidence type="ECO:0000256" key="1">
    <source>
        <dbReference type="SAM" id="Coils"/>
    </source>
</evidence>
<dbReference type="AlphaFoldDB" id="F0YGA4"/>
<gene>
    <name evidence="2" type="ORF">AURANDRAFT_66093</name>
</gene>
<dbReference type="KEGG" id="aaf:AURANDRAFT_66093"/>
<protein>
    <submittedName>
        <fullName evidence="2">Expressed protein</fullName>
    </submittedName>
</protein>
<evidence type="ECO:0000313" key="2">
    <source>
        <dbReference type="EMBL" id="EGB05863.1"/>
    </source>
</evidence>